<evidence type="ECO:0000313" key="5">
    <source>
        <dbReference type="Proteomes" id="UP001432995"/>
    </source>
</evidence>
<comment type="caution">
    <text evidence="2">The sequence shown here is derived from an EMBL/GenBank/DDBJ whole genome shotgun (WGS) entry which is preliminary data.</text>
</comment>
<dbReference type="RefSeq" id="WP_007559306.1">
    <property type="nucleotide sequence ID" value="NZ_JAJALK010000009.1"/>
</dbReference>
<evidence type="ECO:0000313" key="4">
    <source>
        <dbReference type="Proteomes" id="UP001223420"/>
    </source>
</evidence>
<protein>
    <submittedName>
        <fullName evidence="2">Uncharacterized protein</fullName>
    </submittedName>
</protein>
<gene>
    <name evidence="3" type="ORF">ABS770_25140</name>
    <name evidence="2" type="ORF">QO001_004205</name>
</gene>
<dbReference type="AlphaFoldDB" id="A0AAJ1WXC3"/>
<name>A0AAJ1WXC3_9HYPH</name>
<dbReference type="EMBL" id="JAUSWL010000008">
    <property type="protein sequence ID" value="MDQ0545262.1"/>
    <property type="molecule type" value="Genomic_DNA"/>
</dbReference>
<dbReference type="EMBL" id="JBELQD010000050">
    <property type="protein sequence ID" value="MER2291545.1"/>
    <property type="molecule type" value="Genomic_DNA"/>
</dbReference>
<dbReference type="Proteomes" id="UP001223420">
    <property type="component" value="Unassembled WGS sequence"/>
</dbReference>
<feature type="region of interest" description="Disordered" evidence="1">
    <location>
        <begin position="92"/>
        <end position="117"/>
    </location>
</feature>
<dbReference type="Proteomes" id="UP001432995">
    <property type="component" value="Unassembled WGS sequence"/>
</dbReference>
<feature type="compositionally biased region" description="Basic and acidic residues" evidence="1">
    <location>
        <begin position="92"/>
        <end position="101"/>
    </location>
</feature>
<evidence type="ECO:0000313" key="3">
    <source>
        <dbReference type="EMBL" id="MER2291545.1"/>
    </source>
</evidence>
<sequence>MTTKPYTVEDYAFAQAEFYTYRRTLADYAALLSEAGALLRERTDRVTVTGIASQPPNGSATIDGRALPGAADIQRTLVRYRGAYERLRATWDGLPHAERAGQRPPPSELPTLRPAHP</sequence>
<proteinExistence type="predicted"/>
<organism evidence="2 4">
    <name type="scientific">Methylobacterium brachiatum</name>
    <dbReference type="NCBI Taxonomy" id="269660"/>
    <lineage>
        <taxon>Bacteria</taxon>
        <taxon>Pseudomonadati</taxon>
        <taxon>Pseudomonadota</taxon>
        <taxon>Alphaproteobacteria</taxon>
        <taxon>Hyphomicrobiales</taxon>
        <taxon>Methylobacteriaceae</taxon>
        <taxon>Methylobacterium</taxon>
    </lineage>
</organism>
<reference evidence="2" key="1">
    <citation type="submission" date="2023-07" db="EMBL/GenBank/DDBJ databases">
        <title>Genomic Encyclopedia of Type Strains, Phase IV (KMG-IV): sequencing the most valuable type-strain genomes for metagenomic binning, comparative biology and taxonomic classification.</title>
        <authorList>
            <person name="Goeker M."/>
        </authorList>
    </citation>
    <scope>NUCLEOTIDE SEQUENCE</scope>
    <source>
        <strain evidence="2">DSM 19569</strain>
    </source>
</reference>
<keyword evidence="5" id="KW-1185">Reference proteome</keyword>
<evidence type="ECO:0000256" key="1">
    <source>
        <dbReference type="SAM" id="MobiDB-lite"/>
    </source>
</evidence>
<evidence type="ECO:0000313" key="2">
    <source>
        <dbReference type="EMBL" id="MDQ0545262.1"/>
    </source>
</evidence>
<reference evidence="3" key="2">
    <citation type="submission" date="2024-06" db="EMBL/GenBank/DDBJ databases">
        <authorList>
            <person name="Campbell A.G."/>
        </authorList>
    </citation>
    <scope>NUCLEOTIDE SEQUENCE</scope>
    <source>
        <strain evidence="3">EM17</strain>
    </source>
</reference>
<accession>A0AAJ1WXC3</accession>